<evidence type="ECO:0000256" key="1">
    <source>
        <dbReference type="SAM" id="MobiDB-lite"/>
    </source>
</evidence>
<feature type="region of interest" description="Disordered" evidence="1">
    <location>
        <begin position="589"/>
        <end position="610"/>
    </location>
</feature>
<keyword evidence="2" id="KW-0472">Membrane</keyword>
<dbReference type="Proteomes" id="UP001207408">
    <property type="component" value="Unassembled WGS sequence"/>
</dbReference>
<dbReference type="SMART" id="SM00554">
    <property type="entry name" value="FAS1"/>
    <property type="match status" value="1"/>
</dbReference>
<evidence type="ECO:0000259" key="3">
    <source>
        <dbReference type="PROSITE" id="PS50213"/>
    </source>
</evidence>
<dbReference type="PANTHER" id="PTHR10900:SF77">
    <property type="entry name" value="FI19380P1"/>
    <property type="match status" value="1"/>
</dbReference>
<dbReference type="EMBL" id="JAPDPI010000059">
    <property type="protein sequence ID" value="MCW3807759.1"/>
    <property type="molecule type" value="Genomic_DNA"/>
</dbReference>
<dbReference type="Gene3D" id="2.30.180.10">
    <property type="entry name" value="FAS1 domain"/>
    <property type="match status" value="2"/>
</dbReference>
<keyword evidence="2" id="KW-1133">Transmembrane helix</keyword>
<keyword evidence="2" id="KW-0812">Transmembrane</keyword>
<dbReference type="PANTHER" id="PTHR10900">
    <property type="entry name" value="PERIOSTIN-RELATED"/>
    <property type="match status" value="1"/>
</dbReference>
<dbReference type="RefSeq" id="WP_301202217.1">
    <property type="nucleotide sequence ID" value="NZ_JAPDPI010000059.1"/>
</dbReference>
<sequence>MKKPNIYTKRFNQSVRQALLSSGFISKSKVIRIGLGSMLTLAAVCVLFLQGCKKEEFTERTNYELLIGEYLQENPNEFSTFYEVLEKSNTIAFLKAYGAYTVYAPTNDAFAKYFQEKGKSGVSDFTEEELKDLVRYHTIEDTIATTMFIDGKMQTPTMYGQYLTSKVDYDEEEGAVYKINKYATLKMKDKRLLNGVFHSVESVLDPVTQTLTDLISDNPDYSIFYQALEETGYDDTLNLKVEKGDADPRWFTVIAVTDEAYAKDGINSYADLLEKYSDTGDPSNPLDSLNLYVGYHCLDNQLKYITDLQSAGSHVTMAPLEVVTIRTIGDTVKVNEDIFDGAVEPGYALNRRASDNTANNGVLHVVENDFNIKVRFPMPVYWEVSDQLEIRKMPGVYKSQSVELEAGQLENITWPEGNSIWYNVGSINGSQCVQNDYLSIYLRPEVIPWIEFTTPILVKGTYKVWICTRNVYPSSGRRMPIYFVYFNDNVMPVIIDNNITMGRGSSEEEWELQGLKWYTFRPAADSTEYRYINSKDAASHTGQLAGTIEVPTTGTHKIKFVGISAYSGQTIRLDQIQFIPTDMDQIWPRRNNDDNTDIFKDGLPPEVIPE</sequence>
<evidence type="ECO:0000313" key="4">
    <source>
        <dbReference type="EMBL" id="MCW3807759.1"/>
    </source>
</evidence>
<feature type="compositionally biased region" description="Basic and acidic residues" evidence="1">
    <location>
        <begin position="590"/>
        <end position="600"/>
    </location>
</feature>
<evidence type="ECO:0000256" key="2">
    <source>
        <dbReference type="SAM" id="Phobius"/>
    </source>
</evidence>
<comment type="caution">
    <text evidence="4">The sequence shown here is derived from an EMBL/GenBank/DDBJ whole genome shotgun (WGS) entry which is preliminary data.</text>
</comment>
<gene>
    <name evidence="4" type="ORF">OM074_19175</name>
</gene>
<dbReference type="InterPro" id="IPR036378">
    <property type="entry name" value="FAS1_dom_sf"/>
</dbReference>
<dbReference type="PROSITE" id="PS50213">
    <property type="entry name" value="FAS1"/>
    <property type="match status" value="2"/>
</dbReference>
<name>A0AAE3SLR9_9BACT</name>
<dbReference type="AlphaFoldDB" id="A0AAE3SLR9"/>
<feature type="domain" description="FAS1" evidence="3">
    <location>
        <begin position="65"/>
        <end position="204"/>
    </location>
</feature>
<dbReference type="SUPFAM" id="SSF82153">
    <property type="entry name" value="FAS1 domain"/>
    <property type="match status" value="2"/>
</dbReference>
<keyword evidence="5" id="KW-1185">Reference proteome</keyword>
<dbReference type="InterPro" id="IPR000782">
    <property type="entry name" value="FAS1_domain"/>
</dbReference>
<accession>A0AAE3SLR9</accession>
<dbReference type="InterPro" id="IPR050904">
    <property type="entry name" value="Adhesion/Biosynth-related"/>
</dbReference>
<reference evidence="4" key="1">
    <citation type="submission" date="2022-10" db="EMBL/GenBank/DDBJ databases">
        <authorList>
            <person name="Yu W.X."/>
        </authorList>
    </citation>
    <scope>NUCLEOTIDE SEQUENCE</scope>
    <source>
        <strain evidence="4">D04</strain>
    </source>
</reference>
<evidence type="ECO:0000313" key="5">
    <source>
        <dbReference type="Proteomes" id="UP001207408"/>
    </source>
</evidence>
<protein>
    <submittedName>
        <fullName evidence="4">Fasciclin domain-containing protein</fullName>
    </submittedName>
</protein>
<dbReference type="Pfam" id="PF02469">
    <property type="entry name" value="Fasciclin"/>
    <property type="match status" value="2"/>
</dbReference>
<feature type="domain" description="FAS1" evidence="3">
    <location>
        <begin position="208"/>
        <end position="370"/>
    </location>
</feature>
<proteinExistence type="predicted"/>
<feature type="transmembrane region" description="Helical" evidence="2">
    <location>
        <begin position="30"/>
        <end position="49"/>
    </location>
</feature>
<organism evidence="4 5">
    <name type="scientific">Plebeiibacterium marinum</name>
    <dbReference type="NCBI Taxonomy" id="2992111"/>
    <lineage>
        <taxon>Bacteria</taxon>
        <taxon>Pseudomonadati</taxon>
        <taxon>Bacteroidota</taxon>
        <taxon>Bacteroidia</taxon>
        <taxon>Marinilabiliales</taxon>
        <taxon>Marinilabiliaceae</taxon>
        <taxon>Plebeiibacterium</taxon>
    </lineage>
</organism>